<organism evidence="3 4">
    <name type="scientific">Halcyon senegalensis</name>
    <dbReference type="NCBI Taxonomy" id="342381"/>
    <lineage>
        <taxon>Eukaryota</taxon>
        <taxon>Metazoa</taxon>
        <taxon>Chordata</taxon>
        <taxon>Craniata</taxon>
        <taxon>Vertebrata</taxon>
        <taxon>Euteleostomi</taxon>
        <taxon>Archelosauria</taxon>
        <taxon>Archosauria</taxon>
        <taxon>Dinosauria</taxon>
        <taxon>Saurischia</taxon>
        <taxon>Theropoda</taxon>
        <taxon>Coelurosauria</taxon>
        <taxon>Aves</taxon>
        <taxon>Neognathae</taxon>
        <taxon>Neoaves</taxon>
        <taxon>Telluraves</taxon>
        <taxon>Coraciimorphae</taxon>
        <taxon>Coraciiformes</taxon>
        <taxon>Alcedinidae</taxon>
        <taxon>Halcyon</taxon>
    </lineage>
</organism>
<accession>A0A851ZWP3</accession>
<comment type="caution">
    <text evidence="3">The sequence shown here is derived from an EMBL/GenBank/DDBJ whole genome shotgun (WGS) entry which is preliminary data.</text>
</comment>
<dbReference type="AlphaFoldDB" id="A0A851ZWP3"/>
<dbReference type="InterPro" id="IPR008908">
    <property type="entry name" value="Sarcoglycan_alpha/epsilon"/>
</dbReference>
<dbReference type="InterPro" id="IPR048347">
    <property type="entry name" value="Sarcoglycan_C"/>
</dbReference>
<keyword evidence="1" id="KW-0812">Transmembrane</keyword>
<gene>
    <name evidence="3" type="primary">Sgca</name>
    <name evidence="3" type="ORF">HALSEN_R13265</name>
</gene>
<dbReference type="OrthoDB" id="10019906at2759"/>
<reference evidence="3" key="1">
    <citation type="submission" date="2019-09" db="EMBL/GenBank/DDBJ databases">
        <title>Bird 10,000 Genomes (B10K) Project - Family phase.</title>
        <authorList>
            <person name="Zhang G."/>
        </authorList>
    </citation>
    <scope>NUCLEOTIDE SEQUENCE</scope>
    <source>
        <strain evidence="3">B10K-DU-024-03</strain>
        <tissue evidence="3">Muscle</tissue>
    </source>
</reference>
<proteinExistence type="predicted"/>
<feature type="domain" description="Sarcoglycan alpha/epsilon second" evidence="2">
    <location>
        <begin position="40"/>
        <end position="156"/>
    </location>
</feature>
<dbReference type="Pfam" id="PF20989">
    <property type="entry name" value="Sarcoglycan_2_C"/>
    <property type="match status" value="1"/>
</dbReference>
<dbReference type="Proteomes" id="UP000648918">
    <property type="component" value="Unassembled WGS sequence"/>
</dbReference>
<feature type="transmembrane region" description="Helical" evidence="1">
    <location>
        <begin position="193"/>
        <end position="215"/>
    </location>
</feature>
<feature type="non-terminal residue" evidence="3">
    <location>
        <position position="1"/>
    </location>
</feature>
<evidence type="ECO:0000256" key="1">
    <source>
        <dbReference type="SAM" id="Phobius"/>
    </source>
</evidence>
<evidence type="ECO:0000259" key="2">
    <source>
        <dbReference type="Pfam" id="PF20989"/>
    </source>
</evidence>
<keyword evidence="1" id="KW-1133">Transmembrane helix</keyword>
<name>A0A851ZWP3_9AVES</name>
<protein>
    <submittedName>
        <fullName evidence="3">SGCA protein</fullName>
    </submittedName>
</protein>
<keyword evidence="4" id="KW-1185">Reference proteome</keyword>
<dbReference type="PANTHER" id="PTHR10132:SF16">
    <property type="entry name" value="ALPHA-SARCOGLYCAN"/>
    <property type="match status" value="1"/>
</dbReference>
<feature type="non-terminal residue" evidence="3">
    <location>
        <position position="225"/>
    </location>
</feature>
<keyword evidence="1" id="KW-0472">Membrane</keyword>
<evidence type="ECO:0000313" key="3">
    <source>
        <dbReference type="EMBL" id="NXD88610.1"/>
    </source>
</evidence>
<dbReference type="EMBL" id="WBNJ01001328">
    <property type="protein sequence ID" value="NXD88610.1"/>
    <property type="molecule type" value="Genomic_DNA"/>
</dbReference>
<dbReference type="GO" id="GO:0016012">
    <property type="term" value="C:sarcoglycan complex"/>
    <property type="evidence" value="ECO:0007669"/>
    <property type="project" value="InterPro"/>
</dbReference>
<evidence type="ECO:0000313" key="4">
    <source>
        <dbReference type="Proteomes" id="UP000648918"/>
    </source>
</evidence>
<dbReference type="PANTHER" id="PTHR10132">
    <property type="entry name" value="ALPHA-/EPSILON-SARCOGLYCAN FAMILY MEMBER"/>
    <property type="match status" value="1"/>
</dbReference>
<sequence length="225" mass="24628">WHLRGSLLGLQVLAYNRHTYQTVTQHLIITIIPAPDGDPPYQSEFLVGNRNVEELLPEATQETFLQAVAGVWDQDDLHVVNITSALDRGGRVPLPIEGRKEGVYVKVGSHGAFSPCLASAASPQSRFRCSLGQQPLANCYDTFAPHFAIHWCNLTLLQVWPSPRTPGPTWGSGVLEEGGYFQPPTEATPQDLLPGYLVTLLVPLAVAVLLCLLLGHLMCCRREGV</sequence>